<reference evidence="3 4" key="1">
    <citation type="journal article" date="2019" name="ACS Chem. Biol.">
        <title>Identification and Mobilization of a Cryptic Antibiotic Biosynthesis Gene Locus from a Human-Pathogenic Nocardia Isolate.</title>
        <authorList>
            <person name="Herisse M."/>
            <person name="Ishida K."/>
            <person name="Porter J.L."/>
            <person name="Howden B."/>
            <person name="Hertweck C."/>
            <person name="Stinear T.P."/>
            <person name="Pidot S.J."/>
        </authorList>
    </citation>
    <scope>NUCLEOTIDE SEQUENCE [LARGE SCALE GENOMIC DNA]</scope>
    <source>
        <strain evidence="3 4">AUSMDU00012717</strain>
    </source>
</reference>
<proteinExistence type="predicted"/>
<sequence length="123" mass="12734">MPPSQSRRAAAIARLAGIAASMAAAPAIAATIAGPAGAAVAPAQQSAVTGAAAADHLSTLFDPSTTAQLTATASHGPQRDTTEPNPFHQFHQFNQGPFHQGSPFDEDVPFHQWINPFDQLVEP</sequence>
<feature type="region of interest" description="Disordered" evidence="1">
    <location>
        <begin position="65"/>
        <end position="109"/>
    </location>
</feature>
<feature type="chain" id="PRO_5026068340" evidence="2">
    <location>
        <begin position="30"/>
        <end position="123"/>
    </location>
</feature>
<name>A0A6G9Y545_9NOCA</name>
<dbReference type="Proteomes" id="UP000503540">
    <property type="component" value="Chromosome"/>
</dbReference>
<feature type="signal peptide" evidence="2">
    <location>
        <begin position="1"/>
        <end position="29"/>
    </location>
</feature>
<evidence type="ECO:0000256" key="2">
    <source>
        <dbReference type="SAM" id="SignalP"/>
    </source>
</evidence>
<evidence type="ECO:0000256" key="1">
    <source>
        <dbReference type="SAM" id="MobiDB-lite"/>
    </source>
</evidence>
<dbReference type="EMBL" id="CP046172">
    <property type="protein sequence ID" value="QIS08193.1"/>
    <property type="molecule type" value="Genomic_DNA"/>
</dbReference>
<accession>A0A6G9Y545</accession>
<dbReference type="RefSeq" id="WP_167471478.1">
    <property type="nucleotide sequence ID" value="NZ_CP046172.1"/>
</dbReference>
<feature type="compositionally biased region" description="Polar residues" evidence="1">
    <location>
        <begin position="65"/>
        <end position="75"/>
    </location>
</feature>
<keyword evidence="2" id="KW-0732">Signal</keyword>
<dbReference type="AlphaFoldDB" id="A0A6G9Y545"/>
<organism evidence="3 4">
    <name type="scientific">Nocardia arthritidis</name>
    <dbReference type="NCBI Taxonomy" id="228602"/>
    <lineage>
        <taxon>Bacteria</taxon>
        <taxon>Bacillati</taxon>
        <taxon>Actinomycetota</taxon>
        <taxon>Actinomycetes</taxon>
        <taxon>Mycobacteriales</taxon>
        <taxon>Nocardiaceae</taxon>
        <taxon>Nocardia</taxon>
    </lineage>
</organism>
<protein>
    <submittedName>
        <fullName evidence="3">Uncharacterized protein</fullName>
    </submittedName>
</protein>
<evidence type="ECO:0000313" key="4">
    <source>
        <dbReference type="Proteomes" id="UP000503540"/>
    </source>
</evidence>
<keyword evidence="4" id="KW-1185">Reference proteome</keyword>
<gene>
    <name evidence="3" type="ORF">F5544_01340</name>
</gene>
<dbReference type="KEGG" id="nah:F5544_01340"/>
<evidence type="ECO:0000313" key="3">
    <source>
        <dbReference type="EMBL" id="QIS08193.1"/>
    </source>
</evidence>